<dbReference type="EMBL" id="WVIC01000052">
    <property type="protein sequence ID" value="NCJ08433.1"/>
    <property type="molecule type" value="Genomic_DNA"/>
</dbReference>
<dbReference type="Proteomes" id="UP000607397">
    <property type="component" value="Unassembled WGS sequence"/>
</dbReference>
<comment type="caution">
    <text evidence="2">The sequence shown here is derived from an EMBL/GenBank/DDBJ whole genome shotgun (WGS) entry which is preliminary data.</text>
</comment>
<accession>A0A8K2A0W5</accession>
<name>A0A8K2A0W5_9CYAN</name>
<organism evidence="2 3">
    <name type="scientific">Petrachloros mirabilis ULC683</name>
    <dbReference type="NCBI Taxonomy" id="2781853"/>
    <lineage>
        <taxon>Bacteria</taxon>
        <taxon>Bacillati</taxon>
        <taxon>Cyanobacteriota</taxon>
        <taxon>Cyanophyceae</taxon>
        <taxon>Synechococcales</taxon>
        <taxon>Petrachlorosaceae</taxon>
        <taxon>Petrachloros</taxon>
        <taxon>Petrachloros mirabilis</taxon>
    </lineage>
</organism>
<keyword evidence="3" id="KW-1185">Reference proteome</keyword>
<proteinExistence type="predicted"/>
<keyword evidence="1" id="KW-1133">Transmembrane helix</keyword>
<gene>
    <name evidence="2" type="ORF">GS597_18350</name>
</gene>
<dbReference type="RefSeq" id="WP_161826906.1">
    <property type="nucleotide sequence ID" value="NZ_WVIC01000052.1"/>
</dbReference>
<sequence>MTVAHAPHDSRSYLILLLKSFFVWTFTLTVCWLVVGFPLVFLILTIGSLAAIALQSVLPMSAVVLVAGGILLANVLALFVSAALLTLKGIHPHEVRWLRWLNGEANPRHKTVYASCPLTCDLKTY</sequence>
<feature type="transmembrane region" description="Helical" evidence="1">
    <location>
        <begin position="60"/>
        <end position="87"/>
    </location>
</feature>
<protein>
    <submittedName>
        <fullName evidence="2">Uncharacterized protein</fullName>
    </submittedName>
</protein>
<evidence type="ECO:0000313" key="2">
    <source>
        <dbReference type="EMBL" id="NCJ08433.1"/>
    </source>
</evidence>
<dbReference type="AlphaFoldDB" id="A0A8K2A0W5"/>
<reference evidence="2" key="1">
    <citation type="submission" date="2019-12" db="EMBL/GenBank/DDBJ databases">
        <title>High-Quality draft genome sequences of three cyanobacteria isolated from the limestone walls of the Old Cathedral of Coimbra.</title>
        <authorList>
            <person name="Tiago I."/>
            <person name="Soares F."/>
            <person name="Portugal A."/>
        </authorList>
    </citation>
    <scope>NUCLEOTIDE SEQUENCE [LARGE SCALE GENOMIC DNA]</scope>
    <source>
        <strain evidence="2">C</strain>
    </source>
</reference>
<feature type="transmembrane region" description="Helical" evidence="1">
    <location>
        <begin position="21"/>
        <end position="54"/>
    </location>
</feature>
<evidence type="ECO:0000256" key="1">
    <source>
        <dbReference type="SAM" id="Phobius"/>
    </source>
</evidence>
<keyword evidence="1" id="KW-0812">Transmembrane</keyword>
<evidence type="ECO:0000313" key="3">
    <source>
        <dbReference type="Proteomes" id="UP000607397"/>
    </source>
</evidence>
<keyword evidence="1" id="KW-0472">Membrane</keyword>